<keyword evidence="4 6" id="KW-1133">Transmembrane helix</keyword>
<evidence type="ECO:0000256" key="4">
    <source>
        <dbReference type="ARBA" id="ARBA00022989"/>
    </source>
</evidence>
<name>A0A1H6Z3I2_9DEIO</name>
<dbReference type="GO" id="GO:0005886">
    <property type="term" value="C:plasma membrane"/>
    <property type="evidence" value="ECO:0007669"/>
    <property type="project" value="UniProtKB-SubCell"/>
</dbReference>
<dbReference type="Pfam" id="PF00892">
    <property type="entry name" value="EamA"/>
    <property type="match status" value="2"/>
</dbReference>
<dbReference type="InterPro" id="IPR000620">
    <property type="entry name" value="EamA_dom"/>
</dbReference>
<evidence type="ECO:0000313" key="9">
    <source>
        <dbReference type="Proteomes" id="UP000199223"/>
    </source>
</evidence>
<evidence type="ECO:0000256" key="5">
    <source>
        <dbReference type="ARBA" id="ARBA00023136"/>
    </source>
</evidence>
<dbReference type="InterPro" id="IPR051258">
    <property type="entry name" value="Diverse_Substrate_Transporter"/>
</dbReference>
<dbReference type="InterPro" id="IPR037185">
    <property type="entry name" value="EmrE-like"/>
</dbReference>
<organism evidence="8 9">
    <name type="scientific">Deinococcus reticulitermitis</name>
    <dbReference type="NCBI Taxonomy" id="856736"/>
    <lineage>
        <taxon>Bacteria</taxon>
        <taxon>Thermotogati</taxon>
        <taxon>Deinococcota</taxon>
        <taxon>Deinococci</taxon>
        <taxon>Deinococcales</taxon>
        <taxon>Deinococcaceae</taxon>
        <taxon>Deinococcus</taxon>
    </lineage>
</organism>
<gene>
    <name evidence="8" type="ORF">SAMN04488058_10841</name>
</gene>
<keyword evidence="2" id="KW-1003">Cell membrane</keyword>
<feature type="domain" description="EamA" evidence="7">
    <location>
        <begin position="155"/>
        <end position="288"/>
    </location>
</feature>
<feature type="transmembrane region" description="Helical" evidence="6">
    <location>
        <begin position="153"/>
        <end position="173"/>
    </location>
</feature>
<feature type="transmembrane region" description="Helical" evidence="6">
    <location>
        <begin position="185"/>
        <end position="203"/>
    </location>
</feature>
<dbReference type="OrthoDB" id="9804865at2"/>
<evidence type="ECO:0000256" key="6">
    <source>
        <dbReference type="SAM" id="Phobius"/>
    </source>
</evidence>
<dbReference type="PANTHER" id="PTHR42920:SF5">
    <property type="entry name" value="EAMA DOMAIN-CONTAINING PROTEIN"/>
    <property type="match status" value="1"/>
</dbReference>
<dbReference type="RefSeq" id="WP_092264502.1">
    <property type="nucleotide sequence ID" value="NZ_FNZA01000008.1"/>
</dbReference>
<evidence type="ECO:0000313" key="8">
    <source>
        <dbReference type="EMBL" id="SEJ44110.1"/>
    </source>
</evidence>
<comment type="subcellular location">
    <subcellularLocation>
        <location evidence="1">Cell membrane</location>
        <topology evidence="1">Multi-pass membrane protein</topology>
    </subcellularLocation>
</comment>
<proteinExistence type="predicted"/>
<evidence type="ECO:0000259" key="7">
    <source>
        <dbReference type="Pfam" id="PF00892"/>
    </source>
</evidence>
<evidence type="ECO:0000256" key="2">
    <source>
        <dbReference type="ARBA" id="ARBA00022475"/>
    </source>
</evidence>
<feature type="transmembrane region" description="Helical" evidence="6">
    <location>
        <begin position="104"/>
        <end position="122"/>
    </location>
</feature>
<dbReference type="Proteomes" id="UP000199223">
    <property type="component" value="Unassembled WGS sequence"/>
</dbReference>
<accession>A0A1H6Z3I2</accession>
<evidence type="ECO:0000256" key="3">
    <source>
        <dbReference type="ARBA" id="ARBA00022692"/>
    </source>
</evidence>
<keyword evidence="5 6" id="KW-0472">Membrane</keyword>
<dbReference type="AlphaFoldDB" id="A0A1H6Z3I2"/>
<dbReference type="SUPFAM" id="SSF103481">
    <property type="entry name" value="Multidrug resistance efflux transporter EmrE"/>
    <property type="match status" value="2"/>
</dbReference>
<keyword evidence="3 6" id="KW-0812">Transmembrane</keyword>
<feature type="transmembrane region" description="Helical" evidence="6">
    <location>
        <begin position="129"/>
        <end position="147"/>
    </location>
</feature>
<sequence length="308" mass="32533">MSPHSLGLLLLVLVTLLWGSTFAVVKELGEELPPAVLIAWRFLIATLALLPALWLWRPRSAGAAPAQRGPARPLWRDGLILGAWLIAGYGTQTIALQTTTANRAAFFTALSVVLVPLWLTVAQRRRLSPALWLALPLAVGGLGLLSWEGGALVVGDFWALACAVTYAGFIVALERMASRHEALRFTVAQLLTVTALAWVWALLTVPGQLWPPAGAWGPLLYLGLAATALTTLLQTVGQRHVSAAEASLIYALEPVTASVFSFLLIGERVGPRGALGGALVVVATILSSRAEGHAHPELPAPATAEEPG</sequence>
<reference evidence="9" key="1">
    <citation type="submission" date="2016-10" db="EMBL/GenBank/DDBJ databases">
        <authorList>
            <person name="Varghese N."/>
            <person name="Submissions S."/>
        </authorList>
    </citation>
    <scope>NUCLEOTIDE SEQUENCE [LARGE SCALE GENOMIC DNA]</scope>
    <source>
        <strain evidence="9">CGMCC 1.10218</strain>
    </source>
</reference>
<dbReference type="PANTHER" id="PTHR42920">
    <property type="entry name" value="OS03G0707200 PROTEIN-RELATED"/>
    <property type="match status" value="1"/>
</dbReference>
<feature type="transmembrane region" description="Helical" evidence="6">
    <location>
        <begin position="78"/>
        <end position="98"/>
    </location>
</feature>
<feature type="transmembrane region" description="Helical" evidence="6">
    <location>
        <begin position="39"/>
        <end position="57"/>
    </location>
</feature>
<feature type="domain" description="EamA" evidence="7">
    <location>
        <begin position="6"/>
        <end position="146"/>
    </location>
</feature>
<protein>
    <submittedName>
        <fullName evidence="8">Threonine/homoserine efflux transporter RhtA</fullName>
    </submittedName>
</protein>
<feature type="transmembrane region" description="Helical" evidence="6">
    <location>
        <begin position="215"/>
        <end position="236"/>
    </location>
</feature>
<evidence type="ECO:0000256" key="1">
    <source>
        <dbReference type="ARBA" id="ARBA00004651"/>
    </source>
</evidence>
<dbReference type="STRING" id="856736.SAMN04488058_10841"/>
<keyword evidence="9" id="KW-1185">Reference proteome</keyword>
<dbReference type="EMBL" id="FNZA01000008">
    <property type="protein sequence ID" value="SEJ44110.1"/>
    <property type="molecule type" value="Genomic_DNA"/>
</dbReference>